<accession>A0A9D1CVQ8</accession>
<dbReference type="AlphaFoldDB" id="A0A9D1CVQ8"/>
<reference evidence="1" key="2">
    <citation type="journal article" date="2021" name="PeerJ">
        <title>Extensive microbial diversity within the chicken gut microbiome revealed by metagenomics and culture.</title>
        <authorList>
            <person name="Gilroy R."/>
            <person name="Ravi A."/>
            <person name="Getino M."/>
            <person name="Pursley I."/>
            <person name="Horton D.L."/>
            <person name="Alikhan N.F."/>
            <person name="Baker D."/>
            <person name="Gharbi K."/>
            <person name="Hall N."/>
            <person name="Watson M."/>
            <person name="Adriaenssens E.M."/>
            <person name="Foster-Nyarko E."/>
            <person name="Jarju S."/>
            <person name="Secka A."/>
            <person name="Antonio M."/>
            <person name="Oren A."/>
            <person name="Chaudhuri R.R."/>
            <person name="La Ragione R."/>
            <person name="Hildebrand F."/>
            <person name="Pallen M.J."/>
        </authorList>
    </citation>
    <scope>NUCLEOTIDE SEQUENCE</scope>
    <source>
        <strain evidence="1">ChiSjej6B24-2974</strain>
    </source>
</reference>
<reference evidence="1" key="1">
    <citation type="submission" date="2020-10" db="EMBL/GenBank/DDBJ databases">
        <authorList>
            <person name="Gilroy R."/>
        </authorList>
    </citation>
    <scope>NUCLEOTIDE SEQUENCE</scope>
    <source>
        <strain evidence="1">ChiSjej6B24-2974</strain>
    </source>
</reference>
<gene>
    <name evidence="1" type="ORF">IAA52_01890</name>
</gene>
<organism evidence="1 2">
    <name type="scientific">Candidatus Pullichristensenella stercorigallinarum</name>
    <dbReference type="NCBI Taxonomy" id="2840909"/>
    <lineage>
        <taxon>Bacteria</taxon>
        <taxon>Bacillati</taxon>
        <taxon>Bacillota</taxon>
        <taxon>Clostridia</taxon>
        <taxon>Candidatus Pullichristensenella</taxon>
    </lineage>
</organism>
<dbReference type="EMBL" id="DVFZ01000020">
    <property type="protein sequence ID" value="HIQ81833.1"/>
    <property type="molecule type" value="Genomic_DNA"/>
</dbReference>
<name>A0A9D1CVQ8_9FIRM</name>
<dbReference type="Proteomes" id="UP000824260">
    <property type="component" value="Unassembled WGS sequence"/>
</dbReference>
<evidence type="ECO:0000313" key="1">
    <source>
        <dbReference type="EMBL" id="HIQ81833.1"/>
    </source>
</evidence>
<proteinExistence type="predicted"/>
<sequence length="298" mass="31449">MQPTLAVSAPVAGVVYLNGRFAGECAADAPLFFPAAPRGAHYLEYRPLERGAVPLARRLVLAEGRPMAAPEDVFCVCWPGGVVEVKLACEETPRVRWGNAELPPGAGKPEEEAPLEGGTLLLGRFGAQRYAATLDAEGALNGFVRFDALRGREGDSLLCLTDRGDAVGHALLEHWQASGAGFRLLSSENAWAQGAPRWPQSEEGAALAACEAALLGLSGEADGYLAPEKRGQNFVGTLISGANACGKVKYAPPDAHGAVALFFPIDERLTQVRCARFRGVPAGGTQGPWQIAAMWMEA</sequence>
<protein>
    <submittedName>
        <fullName evidence="1">Uncharacterized protein</fullName>
    </submittedName>
</protein>
<comment type="caution">
    <text evidence="1">The sequence shown here is derived from an EMBL/GenBank/DDBJ whole genome shotgun (WGS) entry which is preliminary data.</text>
</comment>
<evidence type="ECO:0000313" key="2">
    <source>
        <dbReference type="Proteomes" id="UP000824260"/>
    </source>
</evidence>